<dbReference type="Proteomes" id="UP000824024">
    <property type="component" value="Unassembled WGS sequence"/>
</dbReference>
<dbReference type="InterPro" id="IPR050807">
    <property type="entry name" value="TransReg_Diox_bact_type"/>
</dbReference>
<protein>
    <submittedName>
        <fullName evidence="3">Helix-turn-helix transcriptional regulator</fullName>
    </submittedName>
</protein>
<name>A0A9D2D4F8_9FIRM</name>
<dbReference type="GO" id="GO:0003700">
    <property type="term" value="F:DNA-binding transcription factor activity"/>
    <property type="evidence" value="ECO:0007669"/>
    <property type="project" value="TreeGrafter"/>
</dbReference>
<dbReference type="SMART" id="SM00530">
    <property type="entry name" value="HTH_XRE"/>
    <property type="match status" value="1"/>
</dbReference>
<keyword evidence="1" id="KW-0238">DNA-binding</keyword>
<comment type="caution">
    <text evidence="3">The sequence shown here is derived from an EMBL/GenBank/DDBJ whole genome shotgun (WGS) entry which is preliminary data.</text>
</comment>
<reference evidence="3" key="2">
    <citation type="submission" date="2021-04" db="EMBL/GenBank/DDBJ databases">
        <authorList>
            <person name="Gilroy R."/>
        </authorList>
    </citation>
    <scope>NUCLEOTIDE SEQUENCE</scope>
    <source>
        <strain evidence="3">CHK192-9172</strain>
    </source>
</reference>
<dbReference type="GO" id="GO:0003677">
    <property type="term" value="F:DNA binding"/>
    <property type="evidence" value="ECO:0007669"/>
    <property type="project" value="UniProtKB-KW"/>
</dbReference>
<feature type="domain" description="HTH cro/C1-type" evidence="2">
    <location>
        <begin position="19"/>
        <end position="73"/>
    </location>
</feature>
<dbReference type="PROSITE" id="PS50943">
    <property type="entry name" value="HTH_CROC1"/>
    <property type="match status" value="1"/>
</dbReference>
<evidence type="ECO:0000313" key="4">
    <source>
        <dbReference type="Proteomes" id="UP000824024"/>
    </source>
</evidence>
<evidence type="ECO:0000259" key="2">
    <source>
        <dbReference type="PROSITE" id="PS50943"/>
    </source>
</evidence>
<proteinExistence type="predicted"/>
<evidence type="ECO:0000256" key="1">
    <source>
        <dbReference type="ARBA" id="ARBA00023125"/>
    </source>
</evidence>
<dbReference type="EMBL" id="DXCH01000286">
    <property type="protein sequence ID" value="HIZ08393.1"/>
    <property type="molecule type" value="Genomic_DNA"/>
</dbReference>
<dbReference type="Pfam" id="PF13443">
    <property type="entry name" value="HTH_26"/>
    <property type="match status" value="1"/>
</dbReference>
<accession>A0A9D2D4F8</accession>
<evidence type="ECO:0000313" key="3">
    <source>
        <dbReference type="EMBL" id="HIZ08393.1"/>
    </source>
</evidence>
<gene>
    <name evidence="3" type="ORF">IAA08_10735</name>
</gene>
<dbReference type="SUPFAM" id="SSF47413">
    <property type="entry name" value="lambda repressor-like DNA-binding domains"/>
    <property type="match status" value="1"/>
</dbReference>
<dbReference type="InterPro" id="IPR010982">
    <property type="entry name" value="Lambda_DNA-bd_dom_sf"/>
</dbReference>
<organism evidence="3 4">
    <name type="scientific">Candidatus Eubacterium avistercoris</name>
    <dbReference type="NCBI Taxonomy" id="2838567"/>
    <lineage>
        <taxon>Bacteria</taxon>
        <taxon>Bacillati</taxon>
        <taxon>Bacillota</taxon>
        <taxon>Clostridia</taxon>
        <taxon>Eubacteriales</taxon>
        <taxon>Eubacteriaceae</taxon>
        <taxon>Eubacterium</taxon>
    </lineage>
</organism>
<dbReference type="AlphaFoldDB" id="A0A9D2D4F8"/>
<dbReference type="GO" id="GO:0005829">
    <property type="term" value="C:cytosol"/>
    <property type="evidence" value="ECO:0007669"/>
    <property type="project" value="TreeGrafter"/>
</dbReference>
<reference evidence="3" key="1">
    <citation type="journal article" date="2021" name="PeerJ">
        <title>Extensive microbial diversity within the chicken gut microbiome revealed by metagenomics and culture.</title>
        <authorList>
            <person name="Gilroy R."/>
            <person name="Ravi A."/>
            <person name="Getino M."/>
            <person name="Pursley I."/>
            <person name="Horton D.L."/>
            <person name="Alikhan N.F."/>
            <person name="Baker D."/>
            <person name="Gharbi K."/>
            <person name="Hall N."/>
            <person name="Watson M."/>
            <person name="Adriaenssens E.M."/>
            <person name="Foster-Nyarko E."/>
            <person name="Jarju S."/>
            <person name="Secka A."/>
            <person name="Antonio M."/>
            <person name="Oren A."/>
            <person name="Chaudhuri R.R."/>
            <person name="La Ragione R."/>
            <person name="Hildebrand F."/>
            <person name="Pallen M.J."/>
        </authorList>
    </citation>
    <scope>NUCLEOTIDE SEQUENCE</scope>
    <source>
        <strain evidence="3">CHK192-9172</strain>
    </source>
</reference>
<dbReference type="PANTHER" id="PTHR46797:SF11">
    <property type="entry name" value="HTH-TYPE TRANSCRIPTIONAL REGULATOR PUUR"/>
    <property type="match status" value="1"/>
</dbReference>
<dbReference type="InterPro" id="IPR001387">
    <property type="entry name" value="Cro/C1-type_HTH"/>
</dbReference>
<dbReference type="CDD" id="cd00093">
    <property type="entry name" value="HTH_XRE"/>
    <property type="match status" value="1"/>
</dbReference>
<sequence>MFHRIQRKGYFHMDVIARINEIMKQQGLTEYKLAKLSNLSPSTIKNIKARNTVPSITTLESICDTFNMTLSQFFADKDTAFYPLNPRQAQCMDLILMLNEEQQQTLIEFIRSMKMPKDKK</sequence>
<dbReference type="Gene3D" id="1.10.260.40">
    <property type="entry name" value="lambda repressor-like DNA-binding domains"/>
    <property type="match status" value="1"/>
</dbReference>
<dbReference type="PANTHER" id="PTHR46797">
    <property type="entry name" value="HTH-TYPE TRANSCRIPTIONAL REGULATOR"/>
    <property type="match status" value="1"/>
</dbReference>